<dbReference type="Proteomes" id="UP000320781">
    <property type="component" value="Unassembled WGS sequence"/>
</dbReference>
<feature type="transmembrane region" description="Helical" evidence="1">
    <location>
        <begin position="44"/>
        <end position="65"/>
    </location>
</feature>
<evidence type="ECO:0000256" key="1">
    <source>
        <dbReference type="SAM" id="Phobius"/>
    </source>
</evidence>
<evidence type="ECO:0000313" key="3">
    <source>
        <dbReference type="Proteomes" id="UP000320781"/>
    </source>
</evidence>
<dbReference type="EMBL" id="SOKU01000196">
    <property type="protein sequence ID" value="TES85601.1"/>
    <property type="molecule type" value="Genomic_DNA"/>
</dbReference>
<organism evidence="2 3">
    <name type="scientific">Aerophobetes bacterium</name>
    <dbReference type="NCBI Taxonomy" id="2030807"/>
    <lineage>
        <taxon>Bacteria</taxon>
        <taxon>Candidatus Aerophobota</taxon>
    </lineage>
</organism>
<evidence type="ECO:0000313" key="2">
    <source>
        <dbReference type="EMBL" id="TES85601.1"/>
    </source>
</evidence>
<protein>
    <submittedName>
        <fullName evidence="2">Uncharacterized protein</fullName>
    </submittedName>
</protein>
<keyword evidence="1" id="KW-1133">Transmembrane helix</keyword>
<name>A0A523QIZ9_UNCAE</name>
<sequence length="72" mass="7827">MIGLVALAGCVMSWWRDLLASILLVATSAGLGVHIGIFAGRNHFMAWSILGLPYLVAGALLINAWRLSKHRR</sequence>
<keyword evidence="1" id="KW-0812">Transmembrane</keyword>
<dbReference type="AlphaFoldDB" id="A0A523QIZ9"/>
<proteinExistence type="predicted"/>
<feature type="transmembrane region" description="Helical" evidence="1">
    <location>
        <begin position="18"/>
        <end position="38"/>
    </location>
</feature>
<accession>A0A523QIZ9</accession>
<gene>
    <name evidence="2" type="ORF">E3J95_04050</name>
</gene>
<reference evidence="2 3" key="1">
    <citation type="submission" date="2019-03" db="EMBL/GenBank/DDBJ databases">
        <title>Metabolic potential of uncultured bacteria and archaea associated with petroleum seepage in deep-sea sediments.</title>
        <authorList>
            <person name="Dong X."/>
            <person name="Hubert C."/>
        </authorList>
    </citation>
    <scope>NUCLEOTIDE SEQUENCE [LARGE SCALE GENOMIC DNA]</scope>
    <source>
        <strain evidence="2">E44_bin92</strain>
    </source>
</reference>
<comment type="caution">
    <text evidence="2">The sequence shown here is derived from an EMBL/GenBank/DDBJ whole genome shotgun (WGS) entry which is preliminary data.</text>
</comment>
<keyword evidence="1" id="KW-0472">Membrane</keyword>